<dbReference type="Proteomes" id="UP000824116">
    <property type="component" value="Unassembled WGS sequence"/>
</dbReference>
<sequence>MYVQKTDILNRGEIVKNLLMITEGLSSRNAASVFALNGDWGSGKTFILRLFEDEASKLKKDDRKTNKYFIFHYDCWQYDYYDEPLIAIVAAMLDTIKDGGLLSGEMEDTVKAAGQTVIGAVEDIAREVVKNKLGVDVIGMLHTASDKKEETKKENEEYDSLYSFKRTLEFARKRIRKIAKTKNIIFVVDELDRCLPEYEMKVLERIHHLFVDIPNVTVIVAMDKRQLTYSIRQIFGEMTDVDQYLRKFIDFTITIDRGRVSSGFQEKYKEYIQMFQQMDCDDRKEFEEMFCKLFSDTEIRTQEKLLEKAECIHKIVRGQAPQHPFLMCFEMMWIRLSSACRSTDLTWIMDTGRGDMSVIREAVGSELFTYLQELINGISESSVASKKLRVFIKEKVIWIFDVLCRAENSPGGLDEFLSGKESGASLRKGMRYDWNEDVKQFRSELESAAKFVRLSSMMIDQDAFRN</sequence>
<dbReference type="EMBL" id="DXAY01000155">
    <property type="protein sequence ID" value="HIZ74907.1"/>
    <property type="molecule type" value="Genomic_DNA"/>
</dbReference>
<evidence type="ECO:0000313" key="2">
    <source>
        <dbReference type="EMBL" id="HIZ74907.1"/>
    </source>
</evidence>
<comment type="caution">
    <text evidence="2">The sequence shown here is derived from an EMBL/GenBank/DDBJ whole genome shotgun (WGS) entry which is preliminary data.</text>
</comment>
<dbReference type="InterPro" id="IPR027417">
    <property type="entry name" value="P-loop_NTPase"/>
</dbReference>
<gene>
    <name evidence="2" type="ORF">H9723_06665</name>
</gene>
<dbReference type="Gene3D" id="3.40.50.300">
    <property type="entry name" value="P-loop containing nucleotide triphosphate hydrolases"/>
    <property type="match status" value="1"/>
</dbReference>
<reference evidence="2" key="1">
    <citation type="journal article" date="2021" name="PeerJ">
        <title>Extensive microbial diversity within the chicken gut microbiome revealed by metagenomics and culture.</title>
        <authorList>
            <person name="Gilroy R."/>
            <person name="Ravi A."/>
            <person name="Getino M."/>
            <person name="Pursley I."/>
            <person name="Horton D.L."/>
            <person name="Alikhan N.F."/>
            <person name="Baker D."/>
            <person name="Gharbi K."/>
            <person name="Hall N."/>
            <person name="Watson M."/>
            <person name="Adriaenssens E.M."/>
            <person name="Foster-Nyarko E."/>
            <person name="Jarju S."/>
            <person name="Secka A."/>
            <person name="Antonio M."/>
            <person name="Oren A."/>
            <person name="Chaudhuri R.R."/>
            <person name="La Ragione R."/>
            <person name="Hildebrand F."/>
            <person name="Pallen M.J."/>
        </authorList>
    </citation>
    <scope>NUCLEOTIDE SEQUENCE</scope>
    <source>
        <strain evidence="2">CHK196-3914</strain>
    </source>
</reference>
<name>A0A9D2G9X6_9FIRM</name>
<accession>A0A9D2G9X6</accession>
<protein>
    <submittedName>
        <fullName evidence="2">KAP family NTPase</fullName>
    </submittedName>
</protein>
<dbReference type="SUPFAM" id="SSF52540">
    <property type="entry name" value="P-loop containing nucleoside triphosphate hydrolases"/>
    <property type="match status" value="1"/>
</dbReference>
<proteinExistence type="predicted"/>
<evidence type="ECO:0000259" key="1">
    <source>
        <dbReference type="Pfam" id="PF07693"/>
    </source>
</evidence>
<reference evidence="2" key="2">
    <citation type="submission" date="2021-04" db="EMBL/GenBank/DDBJ databases">
        <authorList>
            <person name="Gilroy R."/>
        </authorList>
    </citation>
    <scope>NUCLEOTIDE SEQUENCE</scope>
    <source>
        <strain evidence="2">CHK196-3914</strain>
    </source>
</reference>
<dbReference type="AlphaFoldDB" id="A0A9D2G9X6"/>
<dbReference type="Pfam" id="PF07693">
    <property type="entry name" value="KAP_NTPase"/>
    <property type="match status" value="1"/>
</dbReference>
<feature type="domain" description="KAP NTPase" evidence="1">
    <location>
        <begin position="29"/>
        <end position="256"/>
    </location>
</feature>
<dbReference type="InterPro" id="IPR011646">
    <property type="entry name" value="KAP_P-loop"/>
</dbReference>
<organism evidence="2 3">
    <name type="scientific">Candidatus Mediterraneibacter stercoravium</name>
    <dbReference type="NCBI Taxonomy" id="2838685"/>
    <lineage>
        <taxon>Bacteria</taxon>
        <taxon>Bacillati</taxon>
        <taxon>Bacillota</taxon>
        <taxon>Clostridia</taxon>
        <taxon>Lachnospirales</taxon>
        <taxon>Lachnospiraceae</taxon>
        <taxon>Mediterraneibacter</taxon>
    </lineage>
</organism>
<evidence type="ECO:0000313" key="3">
    <source>
        <dbReference type="Proteomes" id="UP000824116"/>
    </source>
</evidence>